<proteinExistence type="predicted"/>
<dbReference type="Proteomes" id="UP000494109">
    <property type="component" value="Unassembled WGS sequence"/>
</dbReference>
<dbReference type="EMBL" id="CABVQS010000006">
    <property type="protein sequence ID" value="VWD00246.1"/>
    <property type="molecule type" value="Genomic_DNA"/>
</dbReference>
<evidence type="ECO:0000313" key="2">
    <source>
        <dbReference type="EMBL" id="VWD00246.1"/>
    </source>
</evidence>
<reference evidence="2 3" key="1">
    <citation type="submission" date="2019-09" db="EMBL/GenBank/DDBJ databases">
        <authorList>
            <person name="Depoorter E."/>
        </authorList>
    </citation>
    <scope>NUCLEOTIDE SEQUENCE [LARGE SCALE GENOMIC DNA]</scope>
    <source>
        <strain evidence="2">R-71033</strain>
    </source>
</reference>
<protein>
    <submittedName>
        <fullName evidence="2">Uncharacterized protein</fullName>
    </submittedName>
</protein>
<feature type="region of interest" description="Disordered" evidence="1">
    <location>
        <begin position="1"/>
        <end position="33"/>
    </location>
</feature>
<sequence>MTSLAHFQQDRAERSNSHRVPRSHAPADPTRPDHLAQVDALPRLAMISRHPDFFFIGAFSGPFIQSERIVIREPALKLSPKRHFCLRIEFPCAPPIKADECDLGRANPGVILLAFIGVKREPLASGRCHQMRIGITLDRSLNGRQNIDLASILHSSNELPRLLARQEVEQSLCCQLLMAGDDHGRGRCCRHPFLLLTQVLSPGRNLQVQHPTR</sequence>
<accession>A0A6P2WU18</accession>
<evidence type="ECO:0000256" key="1">
    <source>
        <dbReference type="SAM" id="MobiDB-lite"/>
    </source>
</evidence>
<evidence type="ECO:0000313" key="3">
    <source>
        <dbReference type="Proteomes" id="UP000494109"/>
    </source>
</evidence>
<name>A0A6P2WU18_9BURK</name>
<dbReference type="AlphaFoldDB" id="A0A6P2WU18"/>
<organism evidence="2 3">
    <name type="scientific">Burkholderia contaminans</name>
    <dbReference type="NCBI Taxonomy" id="488447"/>
    <lineage>
        <taxon>Bacteria</taxon>
        <taxon>Pseudomonadati</taxon>
        <taxon>Pseudomonadota</taxon>
        <taxon>Betaproteobacteria</taxon>
        <taxon>Burkholderiales</taxon>
        <taxon>Burkholderiaceae</taxon>
        <taxon>Burkholderia</taxon>
        <taxon>Burkholderia cepacia complex</taxon>
    </lineage>
</organism>
<gene>
    <name evidence="2" type="ORF">BCO71033_01736</name>
</gene>